<accession>A0A7S7LZ29</accession>
<dbReference type="KEGG" id="smas:HUE87_09270"/>
<keyword evidence="2" id="KW-0808">Transferase</keyword>
<name>A0A7S7LZ29_9BACT</name>
<sequence length="275" mass="32440">MQTNKNILISIILPLYNAEKYISETIQSVINQTYENWEMIIVDDCSTDKSKYIVSGFEKSDKRIKLISLETNFGGPSRPRNIGVESSKGEYIAFLDADDLWTSQKLEKQLEYMKSKNKNFSSHSAITINENSEILNEIIFFKKYLKKNINYDIKQLVKGNFIYLSSVMLKKDIFLNFSEEKNCISVEDYYLWLHMFNNKSINYSYYPNDFLKYRIVSNSISDRSIKGKQEAKAMYYCLKFILEANRFDLLKYINTNEHIFMKKIQNFCINKLFCG</sequence>
<dbReference type="CDD" id="cd00761">
    <property type="entry name" value="Glyco_tranf_GTA_type"/>
    <property type="match status" value="1"/>
</dbReference>
<dbReference type="Gene3D" id="3.90.550.10">
    <property type="entry name" value="Spore Coat Polysaccharide Biosynthesis Protein SpsA, Chain A"/>
    <property type="match status" value="1"/>
</dbReference>
<dbReference type="Pfam" id="PF00535">
    <property type="entry name" value="Glycos_transf_2"/>
    <property type="match status" value="1"/>
</dbReference>
<dbReference type="EMBL" id="CP054493">
    <property type="protein sequence ID" value="QOY54066.1"/>
    <property type="molecule type" value="Genomic_DNA"/>
</dbReference>
<keyword evidence="3" id="KW-1185">Reference proteome</keyword>
<dbReference type="InterPro" id="IPR029044">
    <property type="entry name" value="Nucleotide-diphossugar_trans"/>
</dbReference>
<gene>
    <name evidence="2" type="ORF">HUE87_09270</name>
</gene>
<evidence type="ECO:0000313" key="3">
    <source>
        <dbReference type="Proteomes" id="UP000593836"/>
    </source>
</evidence>
<dbReference type="AlphaFoldDB" id="A0A7S7LZ29"/>
<dbReference type="InterPro" id="IPR001173">
    <property type="entry name" value="Glyco_trans_2-like"/>
</dbReference>
<dbReference type="SUPFAM" id="SSF53448">
    <property type="entry name" value="Nucleotide-diphospho-sugar transferases"/>
    <property type="match status" value="1"/>
</dbReference>
<evidence type="ECO:0000259" key="1">
    <source>
        <dbReference type="Pfam" id="PF00535"/>
    </source>
</evidence>
<feature type="domain" description="Glycosyltransferase 2-like" evidence="1">
    <location>
        <begin position="10"/>
        <end position="165"/>
    </location>
</feature>
<protein>
    <submittedName>
        <fullName evidence="2">Glycosyltransferase family 2 protein</fullName>
    </submittedName>
</protein>
<dbReference type="RefSeq" id="WP_194366062.1">
    <property type="nucleotide sequence ID" value="NZ_CP054493.1"/>
</dbReference>
<dbReference type="GO" id="GO:0016758">
    <property type="term" value="F:hexosyltransferase activity"/>
    <property type="evidence" value="ECO:0007669"/>
    <property type="project" value="UniProtKB-ARBA"/>
</dbReference>
<organism evidence="2 3">
    <name type="scientific">Candidatus Sulfurimonas marisnigri</name>
    <dbReference type="NCBI Taxonomy" id="2740405"/>
    <lineage>
        <taxon>Bacteria</taxon>
        <taxon>Pseudomonadati</taxon>
        <taxon>Campylobacterota</taxon>
        <taxon>Epsilonproteobacteria</taxon>
        <taxon>Campylobacterales</taxon>
        <taxon>Sulfurimonadaceae</taxon>
        <taxon>Sulfurimonas</taxon>
    </lineage>
</organism>
<dbReference type="Proteomes" id="UP000593836">
    <property type="component" value="Chromosome"/>
</dbReference>
<dbReference type="PANTHER" id="PTHR22916:SF3">
    <property type="entry name" value="UDP-GLCNAC:BETAGAL BETA-1,3-N-ACETYLGLUCOSAMINYLTRANSFERASE-LIKE PROTEIN 1"/>
    <property type="match status" value="1"/>
</dbReference>
<proteinExistence type="predicted"/>
<reference evidence="2 3" key="1">
    <citation type="submission" date="2020-05" db="EMBL/GenBank/DDBJ databases">
        <title>Sulfurimonas marisnigri, sp. nov., and Sulfurimonas baltica, sp. nov., manganese oxide reducing chemolithoautotrophs of the class Epsilonproteobacteria isolated from the pelagic redoxclines of the Black and Baltic Seas and emended description of the genus Sulfurimonas.</title>
        <authorList>
            <person name="Henkel J.V."/>
            <person name="Laudan C."/>
            <person name="Werner J."/>
            <person name="Neu T."/>
            <person name="Plewe S."/>
            <person name="Sproer C."/>
            <person name="Bunk B."/>
            <person name="Schulz-Vogt H.N."/>
        </authorList>
    </citation>
    <scope>NUCLEOTIDE SEQUENCE [LARGE SCALE GENOMIC DNA]</scope>
    <source>
        <strain evidence="2 3">SoZ1</strain>
    </source>
</reference>
<evidence type="ECO:0000313" key="2">
    <source>
        <dbReference type="EMBL" id="QOY54066.1"/>
    </source>
</evidence>
<dbReference type="PANTHER" id="PTHR22916">
    <property type="entry name" value="GLYCOSYLTRANSFERASE"/>
    <property type="match status" value="1"/>
</dbReference>